<evidence type="ECO:0000313" key="1">
    <source>
        <dbReference type="EMBL" id="KAG2633286.1"/>
    </source>
</evidence>
<accession>A0A8T0VI42</accession>
<evidence type="ECO:0000313" key="2">
    <source>
        <dbReference type="Proteomes" id="UP000823388"/>
    </source>
</evidence>
<dbReference type="EMBL" id="CM029040">
    <property type="protein sequence ID" value="KAG2633286.1"/>
    <property type="molecule type" value="Genomic_DNA"/>
</dbReference>
<proteinExistence type="predicted"/>
<reference evidence="1" key="1">
    <citation type="submission" date="2020-05" db="EMBL/GenBank/DDBJ databases">
        <title>WGS assembly of Panicum virgatum.</title>
        <authorList>
            <person name="Lovell J.T."/>
            <person name="Jenkins J."/>
            <person name="Shu S."/>
            <person name="Juenger T.E."/>
            <person name="Schmutz J."/>
        </authorList>
    </citation>
    <scope>NUCLEOTIDE SEQUENCE</scope>
    <source>
        <strain evidence="1">AP13</strain>
    </source>
</reference>
<name>A0A8T0VI42_PANVG</name>
<gene>
    <name evidence="1" type="ORF">PVAP13_2NG280600</name>
</gene>
<organism evidence="1 2">
    <name type="scientific">Panicum virgatum</name>
    <name type="common">Blackwell switchgrass</name>
    <dbReference type="NCBI Taxonomy" id="38727"/>
    <lineage>
        <taxon>Eukaryota</taxon>
        <taxon>Viridiplantae</taxon>
        <taxon>Streptophyta</taxon>
        <taxon>Embryophyta</taxon>
        <taxon>Tracheophyta</taxon>
        <taxon>Spermatophyta</taxon>
        <taxon>Magnoliopsida</taxon>
        <taxon>Liliopsida</taxon>
        <taxon>Poales</taxon>
        <taxon>Poaceae</taxon>
        <taxon>PACMAD clade</taxon>
        <taxon>Panicoideae</taxon>
        <taxon>Panicodae</taxon>
        <taxon>Paniceae</taxon>
        <taxon>Panicinae</taxon>
        <taxon>Panicum</taxon>
        <taxon>Panicum sect. Hiantes</taxon>
    </lineage>
</organism>
<keyword evidence="2" id="KW-1185">Reference proteome</keyword>
<comment type="caution">
    <text evidence="1">The sequence shown here is derived from an EMBL/GenBank/DDBJ whole genome shotgun (WGS) entry which is preliminary data.</text>
</comment>
<dbReference type="Proteomes" id="UP000823388">
    <property type="component" value="Chromosome 2N"/>
</dbReference>
<dbReference type="AlphaFoldDB" id="A0A8T0VI42"/>
<protein>
    <submittedName>
        <fullName evidence="1">Uncharacterized protein</fullName>
    </submittedName>
</protein>
<sequence length="156" mass="17174">MHHLYNLERLQEDLASRVKWGPRQQTKISHFDMSRGRERKVEDDIALSAAFSELKDEKKLFLFVDVVEKETESVVTLVESINDLVGTHGSGGLQCIANVGPAIESSNVGTSGVVGAAIESSAEEDIEHVVDWDRLEITPIPEDRISACTRSSVRAA</sequence>